<accession>A0A4U1HDQ1</accession>
<evidence type="ECO:0000256" key="4">
    <source>
        <dbReference type="ARBA" id="ARBA00022692"/>
    </source>
</evidence>
<dbReference type="Pfam" id="PF07681">
    <property type="entry name" value="DoxX"/>
    <property type="match status" value="1"/>
</dbReference>
<dbReference type="OrthoDB" id="5382961at2"/>
<protein>
    <submittedName>
        <fullName evidence="8">DoxX family protein</fullName>
    </submittedName>
</protein>
<evidence type="ECO:0000313" key="9">
    <source>
        <dbReference type="Proteomes" id="UP000305539"/>
    </source>
</evidence>
<evidence type="ECO:0000256" key="7">
    <source>
        <dbReference type="SAM" id="Phobius"/>
    </source>
</evidence>
<dbReference type="Proteomes" id="UP000305539">
    <property type="component" value="Unassembled WGS sequence"/>
</dbReference>
<feature type="transmembrane region" description="Helical" evidence="7">
    <location>
        <begin position="38"/>
        <end position="58"/>
    </location>
</feature>
<reference evidence="8 9" key="1">
    <citation type="submission" date="2019-04" db="EMBL/GenBank/DDBJ databases">
        <title>Trinickia sp. 7GSK02, isolated from subtropical forest soil.</title>
        <authorList>
            <person name="Gao Z.-H."/>
            <person name="Qiu L.-H."/>
        </authorList>
    </citation>
    <scope>NUCLEOTIDE SEQUENCE [LARGE SCALE GENOMIC DNA]</scope>
    <source>
        <strain evidence="8 9">7GSK02</strain>
    </source>
</reference>
<dbReference type="EMBL" id="SWJE01000025">
    <property type="protein sequence ID" value="TKC79075.1"/>
    <property type="molecule type" value="Genomic_DNA"/>
</dbReference>
<sequence length="146" mass="16200">MNPKDIHLFLIRIYIGIDFSHHFAEKFGLLGPQAFDNVVAYFHSVGFPTVFVIIAGLCEFAAFIGFTFGLFTRVAAVGAALYLVVSLFSGHHEQFGFTWANPGGGWEYPALWAFVCLSYVLTGGGRWSVDAWLRKRLPGHARLLSV</sequence>
<evidence type="ECO:0000256" key="3">
    <source>
        <dbReference type="ARBA" id="ARBA00022475"/>
    </source>
</evidence>
<dbReference type="InterPro" id="IPR051907">
    <property type="entry name" value="DoxX-like_oxidoreductase"/>
</dbReference>
<dbReference type="RefSeq" id="WP_136898992.1">
    <property type="nucleotide sequence ID" value="NZ_SWJE01000025.1"/>
</dbReference>
<evidence type="ECO:0000256" key="5">
    <source>
        <dbReference type="ARBA" id="ARBA00022989"/>
    </source>
</evidence>
<comment type="subcellular location">
    <subcellularLocation>
        <location evidence="1">Cell membrane</location>
        <topology evidence="1">Multi-pass membrane protein</topology>
    </subcellularLocation>
</comment>
<name>A0A4U1HDQ1_9BURK</name>
<dbReference type="AlphaFoldDB" id="A0A4U1HDQ1"/>
<comment type="similarity">
    <text evidence="2">Belongs to the DoxX family.</text>
</comment>
<keyword evidence="5 7" id="KW-1133">Transmembrane helix</keyword>
<dbReference type="InterPro" id="IPR032808">
    <property type="entry name" value="DoxX"/>
</dbReference>
<keyword evidence="4 7" id="KW-0812">Transmembrane</keyword>
<dbReference type="PANTHER" id="PTHR33452:SF1">
    <property type="entry name" value="INNER MEMBRANE PROTEIN YPHA-RELATED"/>
    <property type="match status" value="1"/>
</dbReference>
<feature type="transmembrane region" description="Helical" evidence="7">
    <location>
        <begin position="70"/>
        <end position="90"/>
    </location>
</feature>
<evidence type="ECO:0000256" key="1">
    <source>
        <dbReference type="ARBA" id="ARBA00004651"/>
    </source>
</evidence>
<evidence type="ECO:0000256" key="2">
    <source>
        <dbReference type="ARBA" id="ARBA00006679"/>
    </source>
</evidence>
<evidence type="ECO:0000256" key="6">
    <source>
        <dbReference type="ARBA" id="ARBA00023136"/>
    </source>
</evidence>
<feature type="transmembrane region" description="Helical" evidence="7">
    <location>
        <begin position="110"/>
        <end position="129"/>
    </location>
</feature>
<gene>
    <name evidence="8" type="ORF">FAZ69_31135</name>
</gene>
<evidence type="ECO:0000313" key="8">
    <source>
        <dbReference type="EMBL" id="TKC79075.1"/>
    </source>
</evidence>
<keyword evidence="9" id="KW-1185">Reference proteome</keyword>
<organism evidence="8 9">
    <name type="scientific">Trinickia terrae</name>
    <dbReference type="NCBI Taxonomy" id="2571161"/>
    <lineage>
        <taxon>Bacteria</taxon>
        <taxon>Pseudomonadati</taxon>
        <taxon>Pseudomonadota</taxon>
        <taxon>Betaproteobacteria</taxon>
        <taxon>Burkholderiales</taxon>
        <taxon>Burkholderiaceae</taxon>
        <taxon>Trinickia</taxon>
    </lineage>
</organism>
<dbReference type="PANTHER" id="PTHR33452">
    <property type="entry name" value="OXIDOREDUCTASE CATD-RELATED"/>
    <property type="match status" value="1"/>
</dbReference>
<keyword evidence="3" id="KW-1003">Cell membrane</keyword>
<dbReference type="GO" id="GO:0005886">
    <property type="term" value="C:plasma membrane"/>
    <property type="evidence" value="ECO:0007669"/>
    <property type="project" value="UniProtKB-SubCell"/>
</dbReference>
<proteinExistence type="inferred from homology"/>
<comment type="caution">
    <text evidence="8">The sequence shown here is derived from an EMBL/GenBank/DDBJ whole genome shotgun (WGS) entry which is preliminary data.</text>
</comment>
<keyword evidence="6 7" id="KW-0472">Membrane</keyword>